<dbReference type="InParanoid" id="E9HIH5"/>
<keyword evidence="4" id="KW-0539">Nucleus</keyword>
<protein>
    <recommendedName>
        <fullName evidence="5">DEAD/DEAH-box helicase domain-containing protein</fullName>
    </recommendedName>
</protein>
<dbReference type="PANTHER" id="PTHR13710:SF153">
    <property type="entry name" value="RECQ-LIKE DNA HELICASE BLM"/>
    <property type="match status" value="1"/>
</dbReference>
<dbReference type="Proteomes" id="UP000000305">
    <property type="component" value="Unassembled WGS sequence"/>
</dbReference>
<evidence type="ECO:0000256" key="1">
    <source>
        <dbReference type="ARBA" id="ARBA00005446"/>
    </source>
</evidence>
<dbReference type="STRING" id="6669.E9HIH5"/>
<organism evidence="6 7">
    <name type="scientific">Daphnia pulex</name>
    <name type="common">Water flea</name>
    <dbReference type="NCBI Taxonomy" id="6669"/>
    <lineage>
        <taxon>Eukaryota</taxon>
        <taxon>Metazoa</taxon>
        <taxon>Ecdysozoa</taxon>
        <taxon>Arthropoda</taxon>
        <taxon>Crustacea</taxon>
        <taxon>Branchiopoda</taxon>
        <taxon>Diplostraca</taxon>
        <taxon>Cladocera</taxon>
        <taxon>Anomopoda</taxon>
        <taxon>Daphniidae</taxon>
        <taxon>Daphnia</taxon>
    </lineage>
</organism>
<comment type="similarity">
    <text evidence="1">Belongs to the helicase family. RecQ subfamily.</text>
</comment>
<reference evidence="6 7" key="1">
    <citation type="journal article" date="2011" name="Science">
        <title>The ecoresponsive genome of Daphnia pulex.</title>
        <authorList>
            <person name="Colbourne J.K."/>
            <person name="Pfrender M.E."/>
            <person name="Gilbert D."/>
            <person name="Thomas W.K."/>
            <person name="Tucker A."/>
            <person name="Oakley T.H."/>
            <person name="Tokishita S."/>
            <person name="Aerts A."/>
            <person name="Arnold G.J."/>
            <person name="Basu M.K."/>
            <person name="Bauer D.J."/>
            <person name="Caceres C.E."/>
            <person name="Carmel L."/>
            <person name="Casola C."/>
            <person name="Choi J.H."/>
            <person name="Detter J.C."/>
            <person name="Dong Q."/>
            <person name="Dusheyko S."/>
            <person name="Eads B.D."/>
            <person name="Frohlich T."/>
            <person name="Geiler-Samerotte K.A."/>
            <person name="Gerlach D."/>
            <person name="Hatcher P."/>
            <person name="Jogdeo S."/>
            <person name="Krijgsveld J."/>
            <person name="Kriventseva E.V."/>
            <person name="Kultz D."/>
            <person name="Laforsch C."/>
            <person name="Lindquist E."/>
            <person name="Lopez J."/>
            <person name="Manak J.R."/>
            <person name="Muller J."/>
            <person name="Pangilinan J."/>
            <person name="Patwardhan R.P."/>
            <person name="Pitluck S."/>
            <person name="Pritham E.J."/>
            <person name="Rechtsteiner A."/>
            <person name="Rho M."/>
            <person name="Rogozin I.B."/>
            <person name="Sakarya O."/>
            <person name="Salamov A."/>
            <person name="Schaack S."/>
            <person name="Shapiro H."/>
            <person name="Shiga Y."/>
            <person name="Skalitzky C."/>
            <person name="Smith Z."/>
            <person name="Souvorov A."/>
            <person name="Sung W."/>
            <person name="Tang Z."/>
            <person name="Tsuchiya D."/>
            <person name="Tu H."/>
            <person name="Vos H."/>
            <person name="Wang M."/>
            <person name="Wolf Y.I."/>
            <person name="Yamagata H."/>
            <person name="Yamada T."/>
            <person name="Ye Y."/>
            <person name="Shaw J.R."/>
            <person name="Andrews J."/>
            <person name="Crease T.J."/>
            <person name="Tang H."/>
            <person name="Lucas S.M."/>
            <person name="Robertson H.M."/>
            <person name="Bork P."/>
            <person name="Koonin E.V."/>
            <person name="Zdobnov E.M."/>
            <person name="Grigoriev I.V."/>
            <person name="Lynch M."/>
            <person name="Boore J.L."/>
        </authorList>
    </citation>
    <scope>NUCLEOTIDE SEQUENCE [LARGE SCALE GENOMIC DNA]</scope>
</reference>
<dbReference type="HOGENOM" id="CLU_1435768_0_0_1"/>
<dbReference type="GO" id="GO:0003677">
    <property type="term" value="F:DNA binding"/>
    <property type="evidence" value="ECO:0007669"/>
    <property type="project" value="UniProtKB-KW"/>
</dbReference>
<dbReference type="Pfam" id="PF00270">
    <property type="entry name" value="DEAD"/>
    <property type="match status" value="1"/>
</dbReference>
<sequence>MDDFCEIIVIFVVILQFQERKLFIEEVDSNISALMISIYPLCPSKWDKHEPAAILLNQLMQKRMNVNDATIKIRNEDKEFLSVEQRLLYYEVITSLYYERHYTLATLIELFGYRNVKPQQAEVIDAVLTGKDCLAVMPTGGGKSACYFIPGLLQIGVKATCDPFENEDLVMKFFMNNTRRDIGNSSVKL</sequence>
<dbReference type="AlphaFoldDB" id="E9HIH5"/>
<dbReference type="PANTHER" id="PTHR13710">
    <property type="entry name" value="DNA HELICASE RECQ FAMILY MEMBER"/>
    <property type="match status" value="1"/>
</dbReference>
<dbReference type="InterPro" id="IPR027417">
    <property type="entry name" value="P-loop_NTPase"/>
</dbReference>
<feature type="domain" description="DEAD/DEAH-box helicase" evidence="5">
    <location>
        <begin position="118"/>
        <end position="155"/>
    </location>
</feature>
<evidence type="ECO:0000313" key="6">
    <source>
        <dbReference type="EMBL" id="EFX68462.1"/>
    </source>
</evidence>
<name>E9HIH5_DAPPU</name>
<dbReference type="GO" id="GO:0016853">
    <property type="term" value="F:isomerase activity"/>
    <property type="evidence" value="ECO:0007669"/>
    <property type="project" value="UniProtKB-KW"/>
</dbReference>
<dbReference type="KEGG" id="dpx:DAPPUDRAFT_330080"/>
<dbReference type="GO" id="GO:0005524">
    <property type="term" value="F:ATP binding"/>
    <property type="evidence" value="ECO:0007669"/>
    <property type="project" value="InterPro"/>
</dbReference>
<dbReference type="PhylomeDB" id="E9HIH5"/>
<proteinExistence type="inferred from homology"/>
<dbReference type="eggNOG" id="KOG0351">
    <property type="taxonomic scope" value="Eukaryota"/>
</dbReference>
<evidence type="ECO:0000256" key="3">
    <source>
        <dbReference type="ARBA" id="ARBA00023235"/>
    </source>
</evidence>
<evidence type="ECO:0000313" key="7">
    <source>
        <dbReference type="Proteomes" id="UP000000305"/>
    </source>
</evidence>
<dbReference type="Gene3D" id="3.40.50.300">
    <property type="entry name" value="P-loop containing nucleotide triphosphate hydrolases"/>
    <property type="match status" value="1"/>
</dbReference>
<evidence type="ECO:0000259" key="5">
    <source>
        <dbReference type="Pfam" id="PF00270"/>
    </source>
</evidence>
<dbReference type="EMBL" id="GL732655">
    <property type="protein sequence ID" value="EFX68462.1"/>
    <property type="molecule type" value="Genomic_DNA"/>
</dbReference>
<dbReference type="InterPro" id="IPR011545">
    <property type="entry name" value="DEAD/DEAH_box_helicase_dom"/>
</dbReference>
<keyword evidence="7" id="KW-1185">Reference proteome</keyword>
<dbReference type="SUPFAM" id="SSF52540">
    <property type="entry name" value="P-loop containing nucleoside triphosphate hydrolases"/>
    <property type="match status" value="1"/>
</dbReference>
<evidence type="ECO:0000256" key="2">
    <source>
        <dbReference type="ARBA" id="ARBA00023125"/>
    </source>
</evidence>
<accession>E9HIH5</accession>
<keyword evidence="2" id="KW-0238">DNA-binding</keyword>
<evidence type="ECO:0000256" key="4">
    <source>
        <dbReference type="ARBA" id="ARBA00023242"/>
    </source>
</evidence>
<dbReference type="OrthoDB" id="10261556at2759"/>
<keyword evidence="3" id="KW-0413">Isomerase</keyword>
<gene>
    <name evidence="6" type="ORF">DAPPUDRAFT_330080</name>
</gene>